<reference evidence="1 2" key="1">
    <citation type="submission" date="2024-04" db="EMBL/GenBank/DDBJ databases">
        <title>WGS of bacteria from Torrens River.</title>
        <authorList>
            <person name="Wyrsch E.R."/>
            <person name="Drigo B."/>
        </authorList>
    </citation>
    <scope>NUCLEOTIDE SEQUENCE [LARGE SCALE GENOMIC DNA]</scope>
    <source>
        <strain evidence="1 2">TWI391</strain>
    </source>
</reference>
<dbReference type="Proteomes" id="UP001409291">
    <property type="component" value="Unassembled WGS sequence"/>
</dbReference>
<sequence>MIQDLKSNTLFVRIMDIDFTDGGIEPVPISPISFEQTLPSNQALVPVVFINQRIFTELDSLQIRGIAHKMIPFVSEKVKQSGKEDFKELQIDCDWTKSSRDKFFYLLEYLQKIPELNEVTITTTLRLHQVKNIQSSGIPPVKRATLMCYNMGNLRQFGDHNSILNQQDLTTYLSGTLKDYPLELDIALPLFDWYVAFRDHQYIGISKYIDKSDLDDKSLFTRNPKTELFILNQDLQKANLKKGDVIRHEFITKEQLIATAKFLNKELQGKEKRIIFYHLAPEVLSNYNYADLQEVIAAF</sequence>
<dbReference type="EMBL" id="JBDJNQ010000015">
    <property type="protein sequence ID" value="MEN5380243.1"/>
    <property type="molecule type" value="Genomic_DNA"/>
</dbReference>
<evidence type="ECO:0000313" key="1">
    <source>
        <dbReference type="EMBL" id="MEN5380243.1"/>
    </source>
</evidence>
<name>A0ABV0C1Q6_9SPHI</name>
<gene>
    <name evidence="1" type="ORF">ABE541_23460</name>
</gene>
<accession>A0ABV0C1Q6</accession>
<comment type="caution">
    <text evidence="1">The sequence shown here is derived from an EMBL/GenBank/DDBJ whole genome shotgun (WGS) entry which is preliminary data.</text>
</comment>
<protein>
    <submittedName>
        <fullName evidence="1">Uncharacterized protein</fullName>
    </submittedName>
</protein>
<dbReference type="RefSeq" id="WP_260293047.1">
    <property type="nucleotide sequence ID" value="NZ_JBDJNQ010000015.1"/>
</dbReference>
<evidence type="ECO:0000313" key="2">
    <source>
        <dbReference type="Proteomes" id="UP001409291"/>
    </source>
</evidence>
<organism evidence="1 2">
    <name type="scientific">Sphingobacterium kitahiroshimense</name>
    <dbReference type="NCBI Taxonomy" id="470446"/>
    <lineage>
        <taxon>Bacteria</taxon>
        <taxon>Pseudomonadati</taxon>
        <taxon>Bacteroidota</taxon>
        <taxon>Sphingobacteriia</taxon>
        <taxon>Sphingobacteriales</taxon>
        <taxon>Sphingobacteriaceae</taxon>
        <taxon>Sphingobacterium</taxon>
    </lineage>
</organism>
<keyword evidence="2" id="KW-1185">Reference proteome</keyword>
<proteinExistence type="predicted"/>